<dbReference type="OrthoDB" id="25106at2"/>
<evidence type="ECO:0000256" key="5">
    <source>
        <dbReference type="ARBA" id="ARBA00023004"/>
    </source>
</evidence>
<dbReference type="GO" id="GO:0016705">
    <property type="term" value="F:oxidoreductase activity, acting on paired donors, with incorporation or reduction of molecular oxygen"/>
    <property type="evidence" value="ECO:0007669"/>
    <property type="project" value="UniProtKB-ARBA"/>
</dbReference>
<evidence type="ECO:0000256" key="9">
    <source>
        <dbReference type="ARBA" id="ARBA00034078"/>
    </source>
</evidence>
<dbReference type="RefSeq" id="WP_112285600.1">
    <property type="nucleotide sequence ID" value="NZ_MASW01000007.1"/>
</dbReference>
<feature type="chain" id="PRO_5016063937" description="Cytochrome bc1 complex Rieske iron-sulfur subunit" evidence="11">
    <location>
        <begin position="30"/>
        <end position="155"/>
    </location>
</feature>
<dbReference type="InterPro" id="IPR014349">
    <property type="entry name" value="Rieske_Fe-S_prot"/>
</dbReference>
<feature type="region of interest" description="Disordered" evidence="10">
    <location>
        <begin position="33"/>
        <end position="66"/>
    </location>
</feature>
<keyword evidence="4" id="KW-0479">Metal-binding</keyword>
<dbReference type="Gene3D" id="2.102.10.10">
    <property type="entry name" value="Rieske [2Fe-2S] iron-sulphur domain"/>
    <property type="match status" value="1"/>
</dbReference>
<keyword evidence="14" id="KW-1185">Reference proteome</keyword>
<dbReference type="InterPro" id="IPR006311">
    <property type="entry name" value="TAT_signal"/>
</dbReference>
<evidence type="ECO:0000256" key="8">
    <source>
        <dbReference type="ARBA" id="ARBA00029586"/>
    </source>
</evidence>
<protein>
    <recommendedName>
        <fullName evidence="2">Cytochrome bc1 complex Rieske iron-sulfur subunit</fullName>
    </recommendedName>
    <alternativeName>
        <fullName evidence="8">Cytochrome bc1 reductase complex subunit QcrA</fullName>
    </alternativeName>
</protein>
<dbReference type="Pfam" id="PF00355">
    <property type="entry name" value="Rieske"/>
    <property type="match status" value="1"/>
</dbReference>
<dbReference type="Proteomes" id="UP000249915">
    <property type="component" value="Unassembled WGS sequence"/>
</dbReference>
<name>A0A2V4AJ84_9PSEU</name>
<evidence type="ECO:0000256" key="1">
    <source>
        <dbReference type="ARBA" id="ARBA00002494"/>
    </source>
</evidence>
<keyword evidence="7" id="KW-1015">Disulfide bond</keyword>
<sequence>MTAQSHTRRTVLTTGAAVAGAAVGSAALAACGSEEPGSAAGNGQSGATSQAPGSAAPSGRPIAALGDVPVGSAKAVTTPDGQEAIVSRQTDTEVAAFSAVCTHQGCAVKPEGADLTCPCHGSIFDAFTGEVKNGPATEPLPAINVKVEKDQIVTA</sequence>
<accession>A0A2V4AJ84</accession>
<evidence type="ECO:0000256" key="6">
    <source>
        <dbReference type="ARBA" id="ARBA00023014"/>
    </source>
</evidence>
<comment type="cofactor">
    <cofactor evidence="9">
        <name>[2Fe-2S] cluster</name>
        <dbReference type="ChEBI" id="CHEBI:190135"/>
    </cofactor>
</comment>
<dbReference type="GO" id="GO:0016020">
    <property type="term" value="C:membrane"/>
    <property type="evidence" value="ECO:0007669"/>
    <property type="project" value="InterPro"/>
</dbReference>
<feature type="domain" description="Rieske" evidence="12">
    <location>
        <begin position="60"/>
        <end position="154"/>
    </location>
</feature>
<evidence type="ECO:0000259" key="12">
    <source>
        <dbReference type="PROSITE" id="PS51296"/>
    </source>
</evidence>
<dbReference type="AlphaFoldDB" id="A0A2V4AJ84"/>
<reference evidence="13 14" key="1">
    <citation type="submission" date="2016-07" db="EMBL/GenBank/DDBJ databases">
        <title>Draft genome sequence of Prauserella muralis DSM 45305, isolated from a mould-covered wall in an indoor environment.</title>
        <authorList>
            <person name="Ruckert C."/>
            <person name="Albersmeier A."/>
            <person name="Jiang C.-L."/>
            <person name="Jiang Y."/>
            <person name="Kalinowski J."/>
            <person name="Schneider O."/>
            <person name="Winkler A."/>
            <person name="Zotchev S.B."/>
        </authorList>
    </citation>
    <scope>NUCLEOTIDE SEQUENCE [LARGE SCALE GENOMIC DNA]</scope>
    <source>
        <strain evidence="13 14">DSM 45305</strain>
    </source>
</reference>
<evidence type="ECO:0000256" key="2">
    <source>
        <dbReference type="ARBA" id="ARBA00015816"/>
    </source>
</evidence>
<keyword evidence="5" id="KW-0408">Iron</keyword>
<gene>
    <name evidence="13" type="ORF">BAY60_30895</name>
</gene>
<dbReference type="PROSITE" id="PS51318">
    <property type="entry name" value="TAT"/>
    <property type="match status" value="1"/>
</dbReference>
<evidence type="ECO:0000256" key="10">
    <source>
        <dbReference type="SAM" id="MobiDB-lite"/>
    </source>
</evidence>
<evidence type="ECO:0000256" key="4">
    <source>
        <dbReference type="ARBA" id="ARBA00022723"/>
    </source>
</evidence>
<evidence type="ECO:0000256" key="11">
    <source>
        <dbReference type="SAM" id="SignalP"/>
    </source>
</evidence>
<dbReference type="GO" id="GO:0046872">
    <property type="term" value="F:metal ion binding"/>
    <property type="evidence" value="ECO:0007669"/>
    <property type="project" value="UniProtKB-KW"/>
</dbReference>
<keyword evidence="11" id="KW-0732">Signal</keyword>
<feature type="signal peptide" evidence="11">
    <location>
        <begin position="1"/>
        <end position="29"/>
    </location>
</feature>
<dbReference type="PROSITE" id="PS51296">
    <property type="entry name" value="RIESKE"/>
    <property type="match status" value="1"/>
</dbReference>
<organism evidence="13 14">
    <name type="scientific">Prauserella muralis</name>
    <dbReference type="NCBI Taxonomy" id="588067"/>
    <lineage>
        <taxon>Bacteria</taxon>
        <taxon>Bacillati</taxon>
        <taxon>Actinomycetota</taxon>
        <taxon>Actinomycetes</taxon>
        <taxon>Pseudonocardiales</taxon>
        <taxon>Pseudonocardiaceae</taxon>
        <taxon>Prauserella</taxon>
    </lineage>
</organism>
<dbReference type="SUPFAM" id="SSF50022">
    <property type="entry name" value="ISP domain"/>
    <property type="match status" value="1"/>
</dbReference>
<dbReference type="GO" id="GO:0051537">
    <property type="term" value="F:2 iron, 2 sulfur cluster binding"/>
    <property type="evidence" value="ECO:0007669"/>
    <property type="project" value="UniProtKB-KW"/>
</dbReference>
<dbReference type="PANTHER" id="PTHR10134">
    <property type="entry name" value="CYTOCHROME B-C1 COMPLEX SUBUNIT RIESKE, MITOCHONDRIAL"/>
    <property type="match status" value="1"/>
</dbReference>
<feature type="compositionally biased region" description="Polar residues" evidence="10">
    <location>
        <begin position="41"/>
        <end position="52"/>
    </location>
</feature>
<dbReference type="InterPro" id="IPR005805">
    <property type="entry name" value="Rieske_Fe-S_prot_C"/>
</dbReference>
<proteinExistence type="predicted"/>
<evidence type="ECO:0000313" key="14">
    <source>
        <dbReference type="Proteomes" id="UP000249915"/>
    </source>
</evidence>
<evidence type="ECO:0000313" key="13">
    <source>
        <dbReference type="EMBL" id="PXY19691.1"/>
    </source>
</evidence>
<comment type="caution">
    <text evidence="13">The sequence shown here is derived from an EMBL/GenBank/DDBJ whole genome shotgun (WGS) entry which is preliminary data.</text>
</comment>
<evidence type="ECO:0000256" key="7">
    <source>
        <dbReference type="ARBA" id="ARBA00023157"/>
    </source>
</evidence>
<dbReference type="PRINTS" id="PR00162">
    <property type="entry name" value="RIESKE"/>
</dbReference>
<comment type="function">
    <text evidence="1">Iron-sulfur subunit of the cytochrome bc1 complex, an essential component of the respiratory electron transport chain required for ATP synthesis. The bc1 complex catalyzes the oxidation of menaquinol and the reduction of cytochrome c in the respiratory chain. The bc1 complex operates through a Q-cycle mechanism that couples electron transfer to generation of the proton gradient that drives ATP synthesis.</text>
</comment>
<dbReference type="GO" id="GO:0004497">
    <property type="term" value="F:monooxygenase activity"/>
    <property type="evidence" value="ECO:0007669"/>
    <property type="project" value="UniProtKB-ARBA"/>
</dbReference>
<keyword evidence="3" id="KW-0001">2Fe-2S</keyword>
<dbReference type="InterPro" id="IPR017941">
    <property type="entry name" value="Rieske_2Fe-2S"/>
</dbReference>
<evidence type="ECO:0000256" key="3">
    <source>
        <dbReference type="ARBA" id="ARBA00022714"/>
    </source>
</evidence>
<dbReference type="InterPro" id="IPR036922">
    <property type="entry name" value="Rieske_2Fe-2S_sf"/>
</dbReference>
<dbReference type="CDD" id="cd03467">
    <property type="entry name" value="Rieske"/>
    <property type="match status" value="1"/>
</dbReference>
<dbReference type="EMBL" id="MASW01000007">
    <property type="protein sequence ID" value="PXY19691.1"/>
    <property type="molecule type" value="Genomic_DNA"/>
</dbReference>
<keyword evidence="6" id="KW-0411">Iron-sulfur</keyword>